<dbReference type="CDD" id="cd02966">
    <property type="entry name" value="TlpA_like_family"/>
    <property type="match status" value="1"/>
</dbReference>
<dbReference type="SUPFAM" id="SSF52833">
    <property type="entry name" value="Thioredoxin-like"/>
    <property type="match status" value="1"/>
</dbReference>
<feature type="chain" id="PRO_5047201060" description="Thioredoxin domain-containing protein" evidence="5">
    <location>
        <begin position="23"/>
        <end position="851"/>
    </location>
</feature>
<dbReference type="InterPro" id="IPR050553">
    <property type="entry name" value="Thioredoxin_ResA/DsbE_sf"/>
</dbReference>
<dbReference type="PANTHER" id="PTHR42852">
    <property type="entry name" value="THIOL:DISULFIDE INTERCHANGE PROTEIN DSBE"/>
    <property type="match status" value="1"/>
</dbReference>
<sequence length="851" mass="99646">MKQTQKKITLLLFTLFANLGFTQNPVMTKVSLPENICGEWYSNSGKGEYNGVLIHPDFIEYGYRAFMYQEIEKIKDKSYRFVAKDVFGNNLKGEMEVINKDSIQLKRGNMPKLIYVSQDKPKDSKRTTFAEVEEAIKKAWYTTDINNNLEFDVSDGQFIFRNENYSIIETVLFKSNGNNEYRFVVRNNKSYWMFYFKNWSEHYLQVGFNGKMGDLYKANKDYPDARIDNFQEYVTSANGKRYLSNKKGISETPKEVSNWIHNELKKVTTKPIEDFNSPHFFNRANGKLIGYLKGYDTSLGFKTGIIYLGNDLTREDFPIVLKIHSDGRFEADLPLTTPLYSKFVIENKWIPFYIEPGQTLAVTLDIFELLETDRLNTIQNKFKSIEYEGALANVNTELLGFNFKRRDYNNFMNKVTTLKPTEFKDEQLTILKENLDQLNNYINTQATTPQKHFEAKTTHVETITSKAASLLKNTILLESATALFDFEMYRKYEARKDTTNNTLKSSVKNEYYDFLQSIPLNDQSLLVVDEFGTFINRFEYCEPFSASYKRTNSIRPKPKKNILDFFKEEGIILSQAEKEVYEVIVNDPKKSTPKFLEENKEILTAIHEKYKEEIKLYSEKYIKPLYKNKAHVSALEQWKTKDSILSHDLVLQNNLVYEVAKIRSLNFDLKRFDKASATTYWDELKTQIQHPFLIEEGDRIYNKVFPDNNSSTYTLPDGEASDIFKKIIDPFKGKIIFVDFWATSCGPCVAGIKRMKETRKKYEGNKDFEFVFITDERSSPLGRYTDFVKEQELKNIYRLPLDKYNYLRQLFKFNGIPRYVVIDKKGNVINDNFAMHNFTYELNGILKEHNM</sequence>
<dbReference type="Gene3D" id="3.40.30.10">
    <property type="entry name" value="Glutaredoxin"/>
    <property type="match status" value="1"/>
</dbReference>
<name>A0ABP6Y8D4_9FLAO</name>
<accession>A0ABP6Y8D4</accession>
<dbReference type="EMBL" id="BAABCY010000078">
    <property type="protein sequence ID" value="GAA3578345.1"/>
    <property type="molecule type" value="Genomic_DNA"/>
</dbReference>
<feature type="signal peptide" evidence="5">
    <location>
        <begin position="1"/>
        <end position="22"/>
    </location>
</feature>
<comment type="subcellular location">
    <subcellularLocation>
        <location evidence="1">Cell envelope</location>
    </subcellularLocation>
</comment>
<keyword evidence="3" id="KW-1015">Disulfide bond</keyword>
<evidence type="ECO:0000313" key="7">
    <source>
        <dbReference type="EMBL" id="GAA3578345.1"/>
    </source>
</evidence>
<evidence type="ECO:0000256" key="1">
    <source>
        <dbReference type="ARBA" id="ARBA00004196"/>
    </source>
</evidence>
<comment type="caution">
    <text evidence="7">The sequence shown here is derived from an EMBL/GenBank/DDBJ whole genome shotgun (WGS) entry which is preliminary data.</text>
</comment>
<evidence type="ECO:0000256" key="5">
    <source>
        <dbReference type="SAM" id="SignalP"/>
    </source>
</evidence>
<proteinExistence type="predicted"/>
<dbReference type="Proteomes" id="UP001500954">
    <property type="component" value="Unassembled WGS sequence"/>
</dbReference>
<dbReference type="PROSITE" id="PS51352">
    <property type="entry name" value="THIOREDOXIN_2"/>
    <property type="match status" value="1"/>
</dbReference>
<dbReference type="PANTHER" id="PTHR42852:SF6">
    <property type="entry name" value="THIOL:DISULFIDE INTERCHANGE PROTEIN DSBE"/>
    <property type="match status" value="1"/>
</dbReference>
<evidence type="ECO:0000256" key="4">
    <source>
        <dbReference type="ARBA" id="ARBA00023284"/>
    </source>
</evidence>
<dbReference type="InterPro" id="IPR036249">
    <property type="entry name" value="Thioredoxin-like_sf"/>
</dbReference>
<dbReference type="InterPro" id="IPR013766">
    <property type="entry name" value="Thioredoxin_domain"/>
</dbReference>
<keyword evidence="5" id="KW-0732">Signal</keyword>
<organism evidence="7 8">
    <name type="scientific">Snuella lapsa</name>
    <dbReference type="NCBI Taxonomy" id="870481"/>
    <lineage>
        <taxon>Bacteria</taxon>
        <taxon>Pseudomonadati</taxon>
        <taxon>Bacteroidota</taxon>
        <taxon>Flavobacteriia</taxon>
        <taxon>Flavobacteriales</taxon>
        <taxon>Flavobacteriaceae</taxon>
        <taxon>Snuella</taxon>
    </lineage>
</organism>
<dbReference type="InterPro" id="IPR012336">
    <property type="entry name" value="Thioredoxin-like_fold"/>
</dbReference>
<feature type="domain" description="Thioredoxin" evidence="6">
    <location>
        <begin position="694"/>
        <end position="844"/>
    </location>
</feature>
<evidence type="ECO:0000256" key="2">
    <source>
        <dbReference type="ARBA" id="ARBA00022748"/>
    </source>
</evidence>
<keyword evidence="8" id="KW-1185">Reference proteome</keyword>
<dbReference type="RefSeq" id="WP_345007024.1">
    <property type="nucleotide sequence ID" value="NZ_BAABCY010000078.1"/>
</dbReference>
<evidence type="ECO:0000313" key="8">
    <source>
        <dbReference type="Proteomes" id="UP001500954"/>
    </source>
</evidence>
<dbReference type="Pfam" id="PF13905">
    <property type="entry name" value="Thioredoxin_8"/>
    <property type="match status" value="1"/>
</dbReference>
<evidence type="ECO:0000259" key="6">
    <source>
        <dbReference type="PROSITE" id="PS51352"/>
    </source>
</evidence>
<reference evidence="8" key="1">
    <citation type="journal article" date="2019" name="Int. J. Syst. Evol. Microbiol.">
        <title>The Global Catalogue of Microorganisms (GCM) 10K type strain sequencing project: providing services to taxonomists for standard genome sequencing and annotation.</title>
        <authorList>
            <consortium name="The Broad Institute Genomics Platform"/>
            <consortium name="The Broad Institute Genome Sequencing Center for Infectious Disease"/>
            <person name="Wu L."/>
            <person name="Ma J."/>
        </authorList>
    </citation>
    <scope>NUCLEOTIDE SEQUENCE [LARGE SCALE GENOMIC DNA]</scope>
    <source>
        <strain evidence="8">JCM 17111</strain>
    </source>
</reference>
<gene>
    <name evidence="7" type="ORF">GCM10022395_28800</name>
</gene>
<evidence type="ECO:0000256" key="3">
    <source>
        <dbReference type="ARBA" id="ARBA00023157"/>
    </source>
</evidence>
<keyword evidence="2" id="KW-0201">Cytochrome c-type biogenesis</keyword>
<protein>
    <recommendedName>
        <fullName evidence="6">Thioredoxin domain-containing protein</fullName>
    </recommendedName>
</protein>
<keyword evidence="4" id="KW-0676">Redox-active center</keyword>